<evidence type="ECO:0000313" key="1">
    <source>
        <dbReference type="EMBL" id="EOD80363.1"/>
    </source>
</evidence>
<proteinExistence type="predicted"/>
<dbReference type="Proteomes" id="UP000011223">
    <property type="component" value="Unassembled WGS sequence"/>
</dbReference>
<comment type="caution">
    <text evidence="1">The sequence shown here is derived from an EMBL/GenBank/DDBJ whole genome shotgun (WGS) entry which is preliminary data.</text>
</comment>
<dbReference type="EMBL" id="ANFM02000013">
    <property type="protein sequence ID" value="EOD80363.1"/>
    <property type="molecule type" value="Genomic_DNA"/>
</dbReference>
<organism evidence="1 2">
    <name type="scientific">Grimontia indica</name>
    <dbReference type="NCBI Taxonomy" id="1056512"/>
    <lineage>
        <taxon>Bacteria</taxon>
        <taxon>Pseudomonadati</taxon>
        <taxon>Pseudomonadota</taxon>
        <taxon>Gammaproteobacteria</taxon>
        <taxon>Vibrionales</taxon>
        <taxon>Vibrionaceae</taxon>
        <taxon>Grimontia</taxon>
    </lineage>
</organism>
<gene>
    <name evidence="1" type="ORF">D515_00651</name>
</gene>
<accession>R1GW38</accession>
<sequence length="37" mass="3974">MSAHCVSKTDSESQKKPMVKAVGFFMSDGLAEDALNL</sequence>
<reference evidence="1 2" key="1">
    <citation type="journal article" date="2014" name="PLoS ONE">
        <title>Grimontia indica AK16(T), sp. nov., Isolated from a Seawater Sample Reports the Presence of Pathogenic Genes Similar to Vibrio Genus.</title>
        <authorList>
            <person name="Singh A."/>
            <person name="Vaidya B."/>
            <person name="Khatri I."/>
            <person name="Srinivas T.N."/>
            <person name="Subramanian S."/>
            <person name="Korpole S."/>
            <person name="Pinnaka A.K."/>
        </authorList>
    </citation>
    <scope>NUCLEOTIDE SEQUENCE [LARGE SCALE GENOMIC DNA]</scope>
    <source>
        <strain evidence="1 2">AK16</strain>
    </source>
</reference>
<evidence type="ECO:0000313" key="2">
    <source>
        <dbReference type="Proteomes" id="UP000011223"/>
    </source>
</evidence>
<protein>
    <submittedName>
        <fullName evidence="1">Uncharacterized protein</fullName>
    </submittedName>
</protein>
<keyword evidence="2" id="KW-1185">Reference proteome</keyword>
<name>R1GW38_9GAMM</name>
<dbReference type="AlphaFoldDB" id="R1GW38"/>